<comment type="caution">
    <text evidence="1">The sequence shown here is derived from an EMBL/GenBank/DDBJ whole genome shotgun (WGS) entry which is preliminary data.</text>
</comment>
<evidence type="ECO:0000313" key="1">
    <source>
        <dbReference type="EMBL" id="MCM2674070.1"/>
    </source>
</evidence>
<name>A0ABT0XE30_9BACI</name>
<dbReference type="Proteomes" id="UP001203665">
    <property type="component" value="Unassembled WGS sequence"/>
</dbReference>
<gene>
    <name evidence="1" type="ORF">NDM98_00090</name>
</gene>
<accession>A0ABT0XE30</accession>
<organism evidence="1 2">
    <name type="scientific">Alkalicoccobacillus plakortidis</name>
    <dbReference type="NCBI Taxonomy" id="444060"/>
    <lineage>
        <taxon>Bacteria</taxon>
        <taxon>Bacillati</taxon>
        <taxon>Bacillota</taxon>
        <taxon>Bacilli</taxon>
        <taxon>Bacillales</taxon>
        <taxon>Bacillaceae</taxon>
        <taxon>Alkalicoccobacillus</taxon>
    </lineage>
</organism>
<proteinExistence type="predicted"/>
<evidence type="ECO:0000313" key="2">
    <source>
        <dbReference type="Proteomes" id="UP001203665"/>
    </source>
</evidence>
<reference evidence="1" key="1">
    <citation type="submission" date="2022-06" db="EMBL/GenBank/DDBJ databases">
        <title>Alkalicoccobacillus porphyridii sp. nov., isolated from a marine red alga, Porphyridium purpureum and reclassification of Shouchella plakortidis and Shouchella gibsonii as Alkalicoccobacillus plakortidis comb. nov. and Alkalicoccobacillus gibsonii comb. nov.</title>
        <authorList>
            <person name="Kim K.H."/>
            <person name="Lee J.K."/>
            <person name="Han D.M."/>
            <person name="Baek J.H."/>
            <person name="Jeon C.O."/>
        </authorList>
    </citation>
    <scope>NUCLEOTIDE SEQUENCE</scope>
    <source>
        <strain evidence="1">DSM 19153</strain>
    </source>
</reference>
<sequence length="365" mass="42219">MNENVYYAPVIRWKKGEQIALKKLNSNIKERIIPLFEIPPIDWDFEKGRPQKSIEEHLVKIPAQIKDVWSANQKFMLDLTHLCIDDDETMKSGLHPLEHVINDLTLNELPVTPVLSSKNGSNYENAIFKVVDESIRRLAIRIYPSDLKRIDELITSYLNKTRLSPENIDIILDYGYIRDKEIVQITNEIAGAITIIPFLNEWNSFSLITTSIPEDLSEIKTGETGTLNRCEWTIYKSIIKRNLTRHPNFGDYNIQNPEYKQLNPKFIQQAAAIRYTTCENYLIVRGYSVRSEKHGKWKQMQGLSEQIVNHDDYSGPNYSFGDEYIYKCHLGEVGTGNAMTWRTIGTNHHLTLVIKELSNFHGFSI</sequence>
<protein>
    <submittedName>
        <fullName evidence="1">Beta family protein</fullName>
    </submittedName>
</protein>
<dbReference type="InterPro" id="IPR025683">
    <property type="entry name" value="Protein_beta"/>
</dbReference>
<dbReference type="EMBL" id="JAMQJY010000001">
    <property type="protein sequence ID" value="MCM2674070.1"/>
    <property type="molecule type" value="Genomic_DNA"/>
</dbReference>
<keyword evidence="2" id="KW-1185">Reference proteome</keyword>
<dbReference type="RefSeq" id="WP_251602937.1">
    <property type="nucleotide sequence ID" value="NZ_JAMQJY010000001.1"/>
</dbReference>
<dbReference type="Pfam" id="PF14350">
    <property type="entry name" value="Beta_protein"/>
    <property type="match status" value="1"/>
</dbReference>